<gene>
    <name evidence="2" type="ORF">ACFPFO_01605</name>
</gene>
<dbReference type="InterPro" id="IPR000120">
    <property type="entry name" value="Amidase"/>
</dbReference>
<dbReference type="InterPro" id="IPR036928">
    <property type="entry name" value="AS_sf"/>
</dbReference>
<dbReference type="EMBL" id="JBHSJG010000005">
    <property type="protein sequence ID" value="MFC4986491.1"/>
    <property type="molecule type" value="Genomic_DNA"/>
</dbReference>
<dbReference type="AlphaFoldDB" id="A0ABD5Q9T9"/>
<evidence type="ECO:0000313" key="3">
    <source>
        <dbReference type="Proteomes" id="UP001595925"/>
    </source>
</evidence>
<organism evidence="2 3">
    <name type="scientific">Saliphagus infecundisoli</name>
    <dbReference type="NCBI Taxonomy" id="1849069"/>
    <lineage>
        <taxon>Archaea</taxon>
        <taxon>Methanobacteriati</taxon>
        <taxon>Methanobacteriota</taxon>
        <taxon>Stenosarchaea group</taxon>
        <taxon>Halobacteria</taxon>
        <taxon>Halobacteriales</taxon>
        <taxon>Natrialbaceae</taxon>
        <taxon>Saliphagus</taxon>
    </lineage>
</organism>
<dbReference type="PROSITE" id="PS00571">
    <property type="entry name" value="AMIDASES"/>
    <property type="match status" value="1"/>
</dbReference>
<dbReference type="Proteomes" id="UP001595925">
    <property type="component" value="Unassembled WGS sequence"/>
</dbReference>
<dbReference type="Pfam" id="PF01425">
    <property type="entry name" value="Amidase"/>
    <property type="match status" value="1"/>
</dbReference>
<protein>
    <submittedName>
        <fullName evidence="2">Amidase</fullName>
    </submittedName>
</protein>
<evidence type="ECO:0000313" key="2">
    <source>
        <dbReference type="EMBL" id="MFC4986491.1"/>
    </source>
</evidence>
<dbReference type="Gene3D" id="3.90.1300.10">
    <property type="entry name" value="Amidase signature (AS) domain"/>
    <property type="match status" value="1"/>
</dbReference>
<accession>A0ABD5Q9T9</accession>
<keyword evidence="3" id="KW-1185">Reference proteome</keyword>
<sequence>MAHAFSSASDLADGIRLRKLSPVDVVEDHLERIAGDDHNAFVTVDREGARERAREAERALENGESWGPLHGVPVAIKDLYDVAGLATTQGSPLFARNVAESDSLVVARLKEAGAIVVGKTNVPQFGRSGATHNDLVGATATPFDRERTAGGSSGGSAAAVADFQVPIAQGSDAGGSIRIPAAFCGIYGLKPSYGRIPMVKRPDGFSHFTPMCDVGPLSRTVADAALFLDATAGPHPEDPTCLPPPRGSYREACEEPIDDCRIAYSPDLGTFPVSVAVRPVVDRAVSDLAAATDATIDRIDVDLGASHGEIIETMYGTWSLAGHAVANERLADERGLDLYADHREHLTEYDVETIEAGRDLPAVDYVRANECRTAVFDGLQSIFGKYDALLSATVSVPPFGKWADTPRQIDGENCHRNGWHLTLPYNFTGHPTASAPAGTTDDGLPVGLQIAGPRFGDDTVLAVSAALERARPWLKDLPGAP</sequence>
<reference evidence="2 3" key="1">
    <citation type="journal article" date="2019" name="Int. J. Syst. Evol. Microbiol.">
        <title>The Global Catalogue of Microorganisms (GCM) 10K type strain sequencing project: providing services to taxonomists for standard genome sequencing and annotation.</title>
        <authorList>
            <consortium name="The Broad Institute Genomics Platform"/>
            <consortium name="The Broad Institute Genome Sequencing Center for Infectious Disease"/>
            <person name="Wu L."/>
            <person name="Ma J."/>
        </authorList>
    </citation>
    <scope>NUCLEOTIDE SEQUENCE [LARGE SCALE GENOMIC DNA]</scope>
    <source>
        <strain evidence="2 3">CGMCC 1.15824</strain>
    </source>
</reference>
<dbReference type="InterPro" id="IPR023631">
    <property type="entry name" value="Amidase_dom"/>
</dbReference>
<name>A0ABD5Q9T9_9EURY</name>
<feature type="domain" description="Amidase" evidence="1">
    <location>
        <begin position="24"/>
        <end position="461"/>
    </location>
</feature>
<dbReference type="RefSeq" id="WP_224827975.1">
    <property type="nucleotide sequence ID" value="NZ_JAIVEF010000003.1"/>
</dbReference>
<dbReference type="PANTHER" id="PTHR11895">
    <property type="entry name" value="TRANSAMIDASE"/>
    <property type="match status" value="1"/>
</dbReference>
<comment type="caution">
    <text evidence="2">The sequence shown here is derived from an EMBL/GenBank/DDBJ whole genome shotgun (WGS) entry which is preliminary data.</text>
</comment>
<dbReference type="PANTHER" id="PTHR11895:SF7">
    <property type="entry name" value="GLUTAMYL-TRNA(GLN) AMIDOTRANSFERASE SUBUNIT A, MITOCHONDRIAL"/>
    <property type="match status" value="1"/>
</dbReference>
<proteinExistence type="predicted"/>
<dbReference type="InterPro" id="IPR020556">
    <property type="entry name" value="Amidase_CS"/>
</dbReference>
<dbReference type="SUPFAM" id="SSF75304">
    <property type="entry name" value="Amidase signature (AS) enzymes"/>
    <property type="match status" value="1"/>
</dbReference>
<evidence type="ECO:0000259" key="1">
    <source>
        <dbReference type="Pfam" id="PF01425"/>
    </source>
</evidence>